<dbReference type="GO" id="GO:0005634">
    <property type="term" value="C:nucleus"/>
    <property type="evidence" value="ECO:0007669"/>
    <property type="project" value="UniProtKB-SubCell"/>
</dbReference>
<evidence type="ECO:0000313" key="5">
    <source>
        <dbReference type="EMBL" id="RKP39634.1"/>
    </source>
</evidence>
<feature type="region of interest" description="Disordered" evidence="3">
    <location>
        <begin position="268"/>
        <end position="361"/>
    </location>
</feature>
<proteinExistence type="predicted"/>
<dbReference type="GO" id="GO:0006355">
    <property type="term" value="P:regulation of DNA-templated transcription"/>
    <property type="evidence" value="ECO:0007669"/>
    <property type="project" value="InterPro"/>
</dbReference>
<dbReference type="PROSITE" id="PS51037">
    <property type="entry name" value="YEATS"/>
    <property type="match status" value="1"/>
</dbReference>
<dbReference type="Proteomes" id="UP000268162">
    <property type="component" value="Unassembled WGS sequence"/>
</dbReference>
<feature type="region of interest" description="Disordered" evidence="3">
    <location>
        <begin position="70"/>
        <end position="133"/>
    </location>
</feature>
<feature type="compositionally biased region" description="Polar residues" evidence="3">
    <location>
        <begin position="680"/>
        <end position="690"/>
    </location>
</feature>
<dbReference type="InterPro" id="IPR005033">
    <property type="entry name" value="YEATS"/>
</dbReference>
<feature type="compositionally biased region" description="Polar residues" evidence="3">
    <location>
        <begin position="122"/>
        <end position="133"/>
    </location>
</feature>
<feature type="compositionally biased region" description="Pro residues" evidence="3">
    <location>
        <begin position="341"/>
        <end position="352"/>
    </location>
</feature>
<feature type="region of interest" description="Disordered" evidence="3">
    <location>
        <begin position="546"/>
        <end position="569"/>
    </location>
</feature>
<organism evidence="5 6">
    <name type="scientific">Dimargaris cristalligena</name>
    <dbReference type="NCBI Taxonomy" id="215637"/>
    <lineage>
        <taxon>Eukaryota</taxon>
        <taxon>Fungi</taxon>
        <taxon>Fungi incertae sedis</taxon>
        <taxon>Zoopagomycota</taxon>
        <taxon>Kickxellomycotina</taxon>
        <taxon>Dimargaritomycetes</taxon>
        <taxon>Dimargaritales</taxon>
        <taxon>Dimargaritaceae</taxon>
        <taxon>Dimargaris</taxon>
    </lineage>
</organism>
<dbReference type="EMBL" id="ML002256">
    <property type="protein sequence ID" value="RKP39634.1"/>
    <property type="molecule type" value="Genomic_DNA"/>
</dbReference>
<keyword evidence="6" id="KW-1185">Reference proteome</keyword>
<sequence length="1191" mass="131314">MSTPPCSVDRPAGSPPADASPPDLRQKIERIIRYQFDLEIHLKQREIIVIKEEIVRSKRSVQEYQRWKAQGLVPQSEPVTRQPSRITSPQPDDRASLTSGRRTARSRAKRLNYDERDPRAISGTSKGGQSSSVAGDPLVVHLMDGSVVKIVCPTCQREQFSTLQGFLNHTRLRHSVEFASHEEAVRLCGVPLDQPAETVVGTTLQPNWLSSASAFAAPQTQRPSANSATPGLSALMRNGALNDNQRSQINSALEYIQQKPGIKVFDEDVDLDSDSNSPTDGTTSAAMTPTASQSGPAVSHRALNKPSKTHRKVDSRTGAKHDTSQDNPPLGNFGNELDRPLPVPERQPPAPETPTGISLPVPFPKLMGRGRVQHNESRFYIPKRILVGDVSKFLPKKQRPPNGQHCLYRWMLYVTTPDGEPPLSTFIERIQVLLHESYRPNDVVDIVGPKFQISRYGWGESLIKLRLFFVDAKRNKPVNVDHLLTLDKTQCGEQVPGKEQIVDLSLDRQTEFVTPTANNRSGGMVAGGGSGAGSRTTGDAMNLDVSGSLEDIPHRGTATGPPSRTLKRTPPEDILQLEPMVVPWLMVGADWFPLILTPAERSQWETGYRRLPFCTAPSEAEYWRWPLGKRKAVEWRRARCIRDFLRRGAWQGKNWHKKFTKYSRLWAERNPGTANGGMSGNPTLNQPGQSSRRRSSCVASGIRLTAAQAERHMRIEEDQQASLSDISTWTILQWCRLSGLTPALPPPDTVLSIPELLLREREALKAAEDTQLASADLGPGPSPDTIDPLALPETAAATPEASVAGGEVVRNTPEPIIEHECYCRLCGTGMCLSDLLPHLEGRQCGRVADFFTAAAEADPSLNQPLVLSTVTQWYEYYAQFIVNAKGYPMSLSRAPRIHRPAIMASPNPFMWECRDAAGEAQPDSVAADHGNLSSNYSSLDALTFAPSPALAQPLTTLANLRDYRTRTPSRLLEAMVALDSQRVFAYYSIMNLPRLEALNNLLASLAPPPTSVDPHRPMVEGKVNPSNTNDRPLYLDQVLPWLMYTAFIDWVYSATGSLGLSRLRPFLNYGLSGSGIMSPRQGGVDDPILSGQGTLESNHKLADSNSQLLAKRLEIGSILAQVTKAFLGKLIRESLTNCQTQLNPADQTIPQPASSRMFLPLHVYHTCLTNPDDYDFLTNRNMGTSNSTNTP</sequence>
<dbReference type="PANTHER" id="PTHR23195">
    <property type="entry name" value="YEATS DOMAIN"/>
    <property type="match status" value="1"/>
</dbReference>
<dbReference type="STRING" id="215637.A0A4Q0A0U7"/>
<name>A0A4Q0A0U7_9FUNG</name>
<evidence type="ECO:0000256" key="2">
    <source>
        <dbReference type="PROSITE-ProRule" id="PRU00376"/>
    </source>
</evidence>
<dbReference type="Pfam" id="PF03366">
    <property type="entry name" value="YEATS"/>
    <property type="match status" value="1"/>
</dbReference>
<feature type="compositionally biased region" description="Basic and acidic residues" evidence="3">
    <location>
        <begin position="312"/>
        <end position="324"/>
    </location>
</feature>
<dbReference type="Pfam" id="PF25909">
    <property type="entry name" value="zf-C2H2_AHC1"/>
    <property type="match status" value="1"/>
</dbReference>
<feature type="region of interest" description="Disordered" evidence="3">
    <location>
        <begin position="769"/>
        <end position="789"/>
    </location>
</feature>
<dbReference type="GO" id="GO:0000785">
    <property type="term" value="C:chromatin"/>
    <property type="evidence" value="ECO:0007669"/>
    <property type="project" value="UniProtKB-ARBA"/>
</dbReference>
<reference evidence="6" key="1">
    <citation type="journal article" date="2018" name="Nat. Microbiol.">
        <title>Leveraging single-cell genomics to expand the fungal tree of life.</title>
        <authorList>
            <person name="Ahrendt S.R."/>
            <person name="Quandt C.A."/>
            <person name="Ciobanu D."/>
            <person name="Clum A."/>
            <person name="Salamov A."/>
            <person name="Andreopoulos B."/>
            <person name="Cheng J.F."/>
            <person name="Woyke T."/>
            <person name="Pelin A."/>
            <person name="Henrissat B."/>
            <person name="Reynolds N.K."/>
            <person name="Benny G.L."/>
            <person name="Smith M.E."/>
            <person name="James T.Y."/>
            <person name="Grigoriev I.V."/>
        </authorList>
    </citation>
    <scope>NUCLEOTIDE SEQUENCE [LARGE SCALE GENOMIC DNA]</scope>
    <source>
        <strain evidence="6">RSA 468</strain>
    </source>
</reference>
<dbReference type="InterPro" id="IPR058706">
    <property type="entry name" value="zf-C2H2_AHC1-like"/>
</dbReference>
<feature type="compositionally biased region" description="Low complexity" evidence="3">
    <location>
        <begin position="11"/>
        <end position="23"/>
    </location>
</feature>
<feature type="region of interest" description="Disordered" evidence="3">
    <location>
        <begin position="670"/>
        <end position="696"/>
    </location>
</feature>
<keyword evidence="1 2" id="KW-0539">Nucleus</keyword>
<dbReference type="CDD" id="cd16907">
    <property type="entry name" value="YEATS_YEATS2_like"/>
    <property type="match status" value="1"/>
</dbReference>
<dbReference type="InterPro" id="IPR038704">
    <property type="entry name" value="YEAST_sf"/>
</dbReference>
<evidence type="ECO:0000313" key="6">
    <source>
        <dbReference type="Proteomes" id="UP000268162"/>
    </source>
</evidence>
<comment type="subcellular location">
    <subcellularLocation>
        <location evidence="2">Nucleus</location>
    </subcellularLocation>
</comment>
<accession>A0A4Q0A0U7</accession>
<feature type="region of interest" description="Disordered" evidence="3">
    <location>
        <begin position="1"/>
        <end position="24"/>
    </location>
</feature>
<dbReference type="Gene3D" id="2.60.40.1970">
    <property type="entry name" value="YEATS domain"/>
    <property type="match status" value="1"/>
</dbReference>
<feature type="compositionally biased region" description="Polar residues" evidence="3">
    <location>
        <begin position="274"/>
        <end position="296"/>
    </location>
</feature>
<evidence type="ECO:0000256" key="1">
    <source>
        <dbReference type="ARBA" id="ARBA00023242"/>
    </source>
</evidence>
<evidence type="ECO:0000259" key="4">
    <source>
        <dbReference type="PROSITE" id="PS51037"/>
    </source>
</evidence>
<dbReference type="OrthoDB" id="1741717at2759"/>
<evidence type="ECO:0000256" key="3">
    <source>
        <dbReference type="SAM" id="MobiDB-lite"/>
    </source>
</evidence>
<feature type="region of interest" description="Disordered" evidence="3">
    <location>
        <begin position="515"/>
        <end position="534"/>
    </location>
</feature>
<dbReference type="InterPro" id="IPR055127">
    <property type="entry name" value="YEATS2_3HBD"/>
</dbReference>
<dbReference type="Pfam" id="PF22951">
    <property type="entry name" value="3HBD"/>
    <property type="match status" value="1"/>
</dbReference>
<dbReference type="AlphaFoldDB" id="A0A4Q0A0U7"/>
<protein>
    <recommendedName>
        <fullName evidence="4">YEATS domain-containing protein</fullName>
    </recommendedName>
</protein>
<feature type="domain" description="YEATS" evidence="4">
    <location>
        <begin position="375"/>
        <end position="526"/>
    </location>
</feature>
<dbReference type="InterPro" id="IPR055129">
    <property type="entry name" value="YEATS_dom"/>
</dbReference>
<gene>
    <name evidence="5" type="ORF">BJ085DRAFT_36650</name>
</gene>
<feature type="compositionally biased region" description="Polar residues" evidence="3">
    <location>
        <begin position="77"/>
        <end position="101"/>
    </location>
</feature>